<evidence type="ECO:0000313" key="3">
    <source>
        <dbReference type="Proteomes" id="UP000285882"/>
    </source>
</evidence>
<keyword evidence="1" id="KW-1133">Transmembrane helix</keyword>
<sequence>MNEFLTKRMVALNFYSYDYIEGQTHTAAFVQFGFMAALLLIIFFFILRFRKRRMPHKYTEIIFLAGILIILLAGIQVNDWLNREHVQNEYRGVLNQMRQLSRELDVPVDHIYTNHLKPDEVALFLAGDHFYRLERTEGDPDHYMLERIQVINEFSVKLIEK</sequence>
<gene>
    <name evidence="2" type="ORF">C0674_05060</name>
</gene>
<accession>A0ABX5Q5W7</accession>
<protein>
    <submittedName>
        <fullName evidence="2">DUF3290 domain-containing protein</fullName>
    </submittedName>
</protein>
<feature type="transmembrane region" description="Helical" evidence="1">
    <location>
        <begin position="61"/>
        <end position="81"/>
    </location>
</feature>
<name>A0ABX5Q5W7_9BACL</name>
<dbReference type="InterPro" id="IPR021707">
    <property type="entry name" value="DUF3290"/>
</dbReference>
<dbReference type="Pfam" id="PF11694">
    <property type="entry name" value="DUF3290"/>
    <property type="match status" value="1"/>
</dbReference>
<keyword evidence="1" id="KW-0812">Transmembrane</keyword>
<keyword evidence="3" id="KW-1185">Reference proteome</keyword>
<evidence type="ECO:0000313" key="2">
    <source>
        <dbReference type="EMBL" id="QAA22033.1"/>
    </source>
</evidence>
<reference evidence="2 3" key="1">
    <citation type="submission" date="2018-01" db="EMBL/GenBank/DDBJ databases">
        <title>Complete genome sequencing of Sporolactobacillus terrae DLG3.</title>
        <authorList>
            <person name="Nam Y.-D."/>
            <person name="Kang J."/>
            <person name="Chung W.-H."/>
        </authorList>
    </citation>
    <scope>NUCLEOTIDE SEQUENCE [LARGE SCALE GENOMIC DNA]</scope>
    <source>
        <strain evidence="2 3">DLG3</strain>
    </source>
</reference>
<dbReference type="EMBL" id="CP025688">
    <property type="protein sequence ID" value="QAA22033.1"/>
    <property type="molecule type" value="Genomic_DNA"/>
</dbReference>
<organism evidence="2 3">
    <name type="scientific">Sporolactobacillus terrae</name>
    <dbReference type="NCBI Taxonomy" id="269673"/>
    <lineage>
        <taxon>Bacteria</taxon>
        <taxon>Bacillati</taxon>
        <taxon>Bacillota</taxon>
        <taxon>Bacilli</taxon>
        <taxon>Bacillales</taxon>
        <taxon>Sporolactobacillaceae</taxon>
        <taxon>Sporolactobacillus</taxon>
    </lineage>
</organism>
<proteinExistence type="predicted"/>
<dbReference type="Proteomes" id="UP000285882">
    <property type="component" value="Chromosome"/>
</dbReference>
<keyword evidence="1" id="KW-0472">Membrane</keyword>
<evidence type="ECO:0000256" key="1">
    <source>
        <dbReference type="SAM" id="Phobius"/>
    </source>
</evidence>
<feature type="transmembrane region" description="Helical" evidence="1">
    <location>
        <begin position="28"/>
        <end position="49"/>
    </location>
</feature>